<reference evidence="1 2" key="1">
    <citation type="submission" date="2023-08" db="EMBL/GenBank/DDBJ databases">
        <title>Oxalobacteraceae gen .nov., isolated from river sludge outside the plant.</title>
        <authorList>
            <person name="Zhao S.Y."/>
        </authorList>
    </citation>
    <scope>NUCLEOTIDE SEQUENCE [LARGE SCALE GENOMIC DNA]</scope>
    <source>
        <strain evidence="1 2">R-40</strain>
    </source>
</reference>
<dbReference type="RefSeq" id="WP_338435635.1">
    <property type="nucleotide sequence ID" value="NZ_JAUYVH010000002.1"/>
</dbReference>
<keyword evidence="2" id="KW-1185">Reference proteome</keyword>
<dbReference type="Proteomes" id="UP001225596">
    <property type="component" value="Unassembled WGS sequence"/>
</dbReference>
<organism evidence="1 2">
    <name type="scientific">Keguizhuia sedimenti</name>
    <dbReference type="NCBI Taxonomy" id="3064264"/>
    <lineage>
        <taxon>Bacteria</taxon>
        <taxon>Pseudomonadati</taxon>
        <taxon>Pseudomonadota</taxon>
        <taxon>Betaproteobacteria</taxon>
        <taxon>Burkholderiales</taxon>
        <taxon>Oxalobacteraceae</taxon>
        <taxon>Keguizhuia</taxon>
    </lineage>
</organism>
<accession>A0ABU1BL33</accession>
<gene>
    <name evidence="1" type="ORF">Q8A64_04665</name>
</gene>
<sequence length="167" mass="18649">MFGFLKKRVAADQLAKSLARYAIGHDACAMMAGMMRDRTVGDDVTAAEFAFLRASYLRSLIAEHCKGNTLQRMNEIVDREVIDAFSGKEITASREMSDYYQNQKMKDVAKARLASYREAGDALDRTTPMFCTRMGARNIMTGAEVKAMLNDMLGMALRKSLKSVRPV</sequence>
<proteinExistence type="predicted"/>
<dbReference type="EMBL" id="JAUYVH010000002">
    <property type="protein sequence ID" value="MDQ9169700.1"/>
    <property type="molecule type" value="Genomic_DNA"/>
</dbReference>
<evidence type="ECO:0000313" key="1">
    <source>
        <dbReference type="EMBL" id="MDQ9169700.1"/>
    </source>
</evidence>
<name>A0ABU1BL33_9BURK</name>
<protein>
    <submittedName>
        <fullName evidence="1">Uncharacterized protein</fullName>
    </submittedName>
</protein>
<evidence type="ECO:0000313" key="2">
    <source>
        <dbReference type="Proteomes" id="UP001225596"/>
    </source>
</evidence>
<comment type="caution">
    <text evidence="1">The sequence shown here is derived from an EMBL/GenBank/DDBJ whole genome shotgun (WGS) entry which is preliminary data.</text>
</comment>